<reference evidence="2 3" key="1">
    <citation type="submission" date="2018-11" db="EMBL/GenBank/DDBJ databases">
        <title>Genome assembly of Steccherinum ochraceum LE-BIN_3174, the white-rot fungus of the Steccherinaceae family (The Residual Polyporoid clade, Polyporales, Basidiomycota).</title>
        <authorList>
            <person name="Fedorova T.V."/>
            <person name="Glazunova O.A."/>
            <person name="Landesman E.O."/>
            <person name="Moiseenko K.V."/>
            <person name="Psurtseva N.V."/>
            <person name="Savinova O.S."/>
            <person name="Shakhova N.V."/>
            <person name="Tyazhelova T.V."/>
            <person name="Vasina D.V."/>
        </authorList>
    </citation>
    <scope>NUCLEOTIDE SEQUENCE [LARGE SCALE GENOMIC DNA]</scope>
    <source>
        <strain evidence="2 3">LE-BIN_3174</strain>
    </source>
</reference>
<dbReference type="InterPro" id="IPR032466">
    <property type="entry name" value="Metal_Hydrolase"/>
</dbReference>
<dbReference type="InterPro" id="IPR050287">
    <property type="entry name" value="MTA/SAH_deaminase"/>
</dbReference>
<dbReference type="AlphaFoldDB" id="A0A4V6N734"/>
<dbReference type="STRING" id="92696.A0A4V6N734"/>
<dbReference type="GO" id="GO:0016810">
    <property type="term" value="F:hydrolase activity, acting on carbon-nitrogen (but not peptide) bonds"/>
    <property type="evidence" value="ECO:0007669"/>
    <property type="project" value="InterPro"/>
</dbReference>
<dbReference type="Gene3D" id="2.30.40.10">
    <property type="entry name" value="Urease, subunit C, domain 1"/>
    <property type="match status" value="1"/>
</dbReference>
<dbReference type="OrthoDB" id="194468at2759"/>
<dbReference type="SUPFAM" id="SSF51556">
    <property type="entry name" value="Metallo-dependent hydrolases"/>
    <property type="match status" value="1"/>
</dbReference>
<evidence type="ECO:0000259" key="1">
    <source>
        <dbReference type="Pfam" id="PF01979"/>
    </source>
</evidence>
<dbReference type="InterPro" id="IPR006680">
    <property type="entry name" value="Amidohydro-rel"/>
</dbReference>
<evidence type="ECO:0000313" key="3">
    <source>
        <dbReference type="Proteomes" id="UP000292702"/>
    </source>
</evidence>
<dbReference type="Pfam" id="PF01979">
    <property type="entry name" value="Amidohydro_1"/>
    <property type="match status" value="1"/>
</dbReference>
<proteinExistence type="predicted"/>
<dbReference type="InterPro" id="IPR011059">
    <property type="entry name" value="Metal-dep_hydrolase_composite"/>
</dbReference>
<keyword evidence="3" id="KW-1185">Reference proteome</keyword>
<gene>
    <name evidence="2" type="ORF">EIP91_005359</name>
</gene>
<dbReference type="SUPFAM" id="SSF51338">
    <property type="entry name" value="Composite domain of metallo-dependent hydrolases"/>
    <property type="match status" value="1"/>
</dbReference>
<dbReference type="PANTHER" id="PTHR43794">
    <property type="entry name" value="AMINOHYDROLASE SSNA-RELATED"/>
    <property type="match status" value="1"/>
</dbReference>
<organism evidence="2 3">
    <name type="scientific">Steccherinum ochraceum</name>
    <dbReference type="NCBI Taxonomy" id="92696"/>
    <lineage>
        <taxon>Eukaryota</taxon>
        <taxon>Fungi</taxon>
        <taxon>Dikarya</taxon>
        <taxon>Basidiomycota</taxon>
        <taxon>Agaricomycotina</taxon>
        <taxon>Agaricomycetes</taxon>
        <taxon>Polyporales</taxon>
        <taxon>Steccherinaceae</taxon>
        <taxon>Steccherinum</taxon>
    </lineage>
</organism>
<comment type="caution">
    <text evidence="2">The sequence shown here is derived from an EMBL/GenBank/DDBJ whole genome shotgun (WGS) entry which is preliminary data.</text>
</comment>
<evidence type="ECO:0000313" key="2">
    <source>
        <dbReference type="EMBL" id="TCD63477.1"/>
    </source>
</evidence>
<protein>
    <recommendedName>
        <fullName evidence="1">Amidohydrolase-related domain-containing protein</fullName>
    </recommendedName>
</protein>
<dbReference type="Gene3D" id="3.20.20.140">
    <property type="entry name" value="Metal-dependent hydrolases"/>
    <property type="match status" value="1"/>
</dbReference>
<feature type="domain" description="Amidohydrolase-related" evidence="1">
    <location>
        <begin position="55"/>
        <end position="427"/>
    </location>
</feature>
<dbReference type="PANTHER" id="PTHR43794:SF5">
    <property type="entry name" value="CHLOROHYDROLASE FAMILY PROTEIN"/>
    <property type="match status" value="1"/>
</dbReference>
<accession>A0A4V6N734</accession>
<sequence length="477" mass="52305">MSYLLKAGLVVTFDKSNNPVAYNADVLVEGTTIAKVANDIEAPAGVKVIDCTGKWITPGMVDLHRHVWMSVLKGSHGDMLLSEYLITSSWTVQPDLTPSEIKIGQLAGCLEALHNGVTTVLDHFHGMHSPEMADAALEATIQSGTRVVFCPSRASAPTKLLPEWEFEREAEAAEWQWAQLKEWAKRDRGRLSAGGRVMLGLAYDIVAPWNIPQSQEALKEARSWPAAIITAHVVQGPQIKTWKDADLLGPDVVFSHCNVLSHRTSPEDEMWTALKENDSRVASTPVDELGMALGNPVALEAVKRGVKSGLGVDASSINGGDMFSQMKIILQWQRGTEADKILTSGAEEPSHTSWVASDAFRLATLGGAEALNMSHLIGTIEEGKKADLLVFDAQSPNLAACEDPFRGFVFHASDADIEVVMVDGEIVKEGRKFTRFKWASVARDLKAAAEGIRNRWPKEKLDRLWKEYYAQKGTPHF</sequence>
<dbReference type="EMBL" id="RWJN01000295">
    <property type="protein sequence ID" value="TCD63477.1"/>
    <property type="molecule type" value="Genomic_DNA"/>
</dbReference>
<name>A0A4V6N734_9APHY</name>
<dbReference type="Proteomes" id="UP000292702">
    <property type="component" value="Unassembled WGS sequence"/>
</dbReference>